<accession>A0A9Q0KLE3</accession>
<evidence type="ECO:0000313" key="2">
    <source>
        <dbReference type="Proteomes" id="UP001141806"/>
    </source>
</evidence>
<proteinExistence type="predicted"/>
<reference evidence="1" key="1">
    <citation type="journal article" date="2023" name="Plant J.">
        <title>The genome of the king protea, Protea cynaroides.</title>
        <authorList>
            <person name="Chang J."/>
            <person name="Duong T.A."/>
            <person name="Schoeman C."/>
            <person name="Ma X."/>
            <person name="Roodt D."/>
            <person name="Barker N."/>
            <person name="Li Z."/>
            <person name="Van de Peer Y."/>
            <person name="Mizrachi E."/>
        </authorList>
    </citation>
    <scope>NUCLEOTIDE SEQUENCE</scope>
    <source>
        <tissue evidence="1">Young leaves</tissue>
    </source>
</reference>
<sequence>MSDSRSRPTKREPAPAIALEAKIKTSSSIHRIIIQKIRHFRLQRSDSSMENTFDLRTRFCKSRLKPCDTQFLNCIRSVKQASKDIKNKPSFLKTDCNSSTINVFLELEIEPGNI</sequence>
<dbReference type="EMBL" id="JAMYWD010000005">
    <property type="protein sequence ID" value="KAJ4972384.1"/>
    <property type="molecule type" value="Genomic_DNA"/>
</dbReference>
<organism evidence="1 2">
    <name type="scientific">Protea cynaroides</name>
    <dbReference type="NCBI Taxonomy" id="273540"/>
    <lineage>
        <taxon>Eukaryota</taxon>
        <taxon>Viridiplantae</taxon>
        <taxon>Streptophyta</taxon>
        <taxon>Embryophyta</taxon>
        <taxon>Tracheophyta</taxon>
        <taxon>Spermatophyta</taxon>
        <taxon>Magnoliopsida</taxon>
        <taxon>Proteales</taxon>
        <taxon>Proteaceae</taxon>
        <taxon>Protea</taxon>
    </lineage>
</organism>
<protein>
    <submittedName>
        <fullName evidence="1">Uncharacterized protein</fullName>
    </submittedName>
</protein>
<comment type="caution">
    <text evidence="1">The sequence shown here is derived from an EMBL/GenBank/DDBJ whole genome shotgun (WGS) entry which is preliminary data.</text>
</comment>
<keyword evidence="2" id="KW-1185">Reference proteome</keyword>
<evidence type="ECO:0000313" key="1">
    <source>
        <dbReference type="EMBL" id="KAJ4972384.1"/>
    </source>
</evidence>
<name>A0A9Q0KLE3_9MAGN</name>
<gene>
    <name evidence="1" type="ORF">NE237_005483</name>
</gene>
<dbReference type="AlphaFoldDB" id="A0A9Q0KLE3"/>
<dbReference type="Proteomes" id="UP001141806">
    <property type="component" value="Unassembled WGS sequence"/>
</dbReference>